<accession>A0ABU6VBB0</accession>
<comment type="caution">
    <text evidence="1">The sequence shown here is derived from an EMBL/GenBank/DDBJ whole genome shotgun (WGS) entry which is preliminary data.</text>
</comment>
<evidence type="ECO:0000313" key="1">
    <source>
        <dbReference type="EMBL" id="MED6170955.1"/>
    </source>
</evidence>
<name>A0ABU6VBB0_9FABA</name>
<dbReference type="EMBL" id="JASCZI010151210">
    <property type="protein sequence ID" value="MED6170955.1"/>
    <property type="molecule type" value="Genomic_DNA"/>
</dbReference>
<sequence length="199" mass="22862">MELDASGEGKDNDSNLFVRFLGQVARRITFCLISIKRWDEMPEDNTTRKCLQNKRKCGKLTISHAGRNKSNARRASDMEKIIEYLLKDQERAEGIPSKVLAHPNDAIEKIYGPENGKRVRSFSSVVSPVSFGKSKRIFEVARCGSSCNSMLKIYRSNLNNLKIKWQLSTNFYLKNMEMKYLLSVMMCHTLSYIFNLKSC</sequence>
<evidence type="ECO:0000313" key="2">
    <source>
        <dbReference type="Proteomes" id="UP001341840"/>
    </source>
</evidence>
<dbReference type="Proteomes" id="UP001341840">
    <property type="component" value="Unassembled WGS sequence"/>
</dbReference>
<protein>
    <submittedName>
        <fullName evidence="1">Uncharacterized protein</fullName>
    </submittedName>
</protein>
<reference evidence="1 2" key="1">
    <citation type="journal article" date="2023" name="Plants (Basel)">
        <title>Bridging the Gap: Combining Genomics and Transcriptomics Approaches to Understand Stylosanthes scabra, an Orphan Legume from the Brazilian Caatinga.</title>
        <authorList>
            <person name="Ferreira-Neto J.R.C."/>
            <person name="da Silva M.D."/>
            <person name="Binneck E."/>
            <person name="de Melo N.F."/>
            <person name="da Silva R.H."/>
            <person name="de Melo A.L.T.M."/>
            <person name="Pandolfi V."/>
            <person name="Bustamante F.O."/>
            <person name="Brasileiro-Vidal A.C."/>
            <person name="Benko-Iseppon A.M."/>
        </authorList>
    </citation>
    <scope>NUCLEOTIDE SEQUENCE [LARGE SCALE GENOMIC DNA]</scope>
    <source>
        <tissue evidence="1">Leaves</tissue>
    </source>
</reference>
<gene>
    <name evidence="1" type="ORF">PIB30_036118</name>
</gene>
<proteinExistence type="predicted"/>
<keyword evidence="2" id="KW-1185">Reference proteome</keyword>
<organism evidence="1 2">
    <name type="scientific">Stylosanthes scabra</name>
    <dbReference type="NCBI Taxonomy" id="79078"/>
    <lineage>
        <taxon>Eukaryota</taxon>
        <taxon>Viridiplantae</taxon>
        <taxon>Streptophyta</taxon>
        <taxon>Embryophyta</taxon>
        <taxon>Tracheophyta</taxon>
        <taxon>Spermatophyta</taxon>
        <taxon>Magnoliopsida</taxon>
        <taxon>eudicotyledons</taxon>
        <taxon>Gunneridae</taxon>
        <taxon>Pentapetalae</taxon>
        <taxon>rosids</taxon>
        <taxon>fabids</taxon>
        <taxon>Fabales</taxon>
        <taxon>Fabaceae</taxon>
        <taxon>Papilionoideae</taxon>
        <taxon>50 kb inversion clade</taxon>
        <taxon>dalbergioids sensu lato</taxon>
        <taxon>Dalbergieae</taxon>
        <taxon>Pterocarpus clade</taxon>
        <taxon>Stylosanthes</taxon>
    </lineage>
</organism>